<dbReference type="InterPro" id="IPR011013">
    <property type="entry name" value="Gal_mutarotase_sf_dom"/>
</dbReference>
<dbReference type="PANTHER" id="PTHR10091:SF0">
    <property type="entry name" value="GALACTOSE MUTAROTASE"/>
    <property type="match status" value="1"/>
</dbReference>
<accession>A0A5J4Z4E4</accession>
<keyword evidence="2" id="KW-1185">Reference proteome</keyword>
<protein>
    <submittedName>
        <fullName evidence="1">Aldose 1-epimerase</fullName>
    </submittedName>
</protein>
<dbReference type="InterPro" id="IPR014718">
    <property type="entry name" value="GH-type_carb-bd"/>
</dbReference>
<dbReference type="EMBL" id="VRMN01000001">
    <property type="protein sequence ID" value="KAA8497843.1"/>
    <property type="molecule type" value="Genomic_DNA"/>
</dbReference>
<sequence length="400" mass="43898">MFELPESLIRTVPEYRLRGVVPPWRDVLRATPRLDAATGKIEQRQDVAYYKVADVGSSTVGDRVYALQLTCRSGATAVFLTYGASVAWLSDTDTLEQGTSYVLSYETVDEYLESDAYLGASVGRVCNRVSPIHVQDSHSAFLLHPNHRAGHVAHHGGQAGWSMRLWNIETIEADASNDQLMLKMSYLSPHGEQGYNGSVRCEAVYTLKACGDKSLRLSVEYQTTALNAPTHVNVTCHPYFNLERAQSSVLDSHFVAQLPCANHVMEVDGAQIPSGKMLPTAGTPLELQQGVILSESAPRDGYDSFYVFSTTCALEEGCSRNRVMSLGSTNGTRLTVSSNQPGFQFYTGNFLGNRGMLVRHQGVCVEPSLLLNAATWESPPSTLLPIGETLIQTIHYELAW</sequence>
<dbReference type="OMA" id="VWDVEPF"/>
<dbReference type="Gene3D" id="2.70.98.10">
    <property type="match status" value="1"/>
</dbReference>
<comment type="caution">
    <text evidence="1">The sequence shown here is derived from an EMBL/GenBank/DDBJ whole genome shotgun (WGS) entry which is preliminary data.</text>
</comment>
<proteinExistence type="predicted"/>
<name>A0A5J4Z4E4_PORPP</name>
<gene>
    <name evidence="1" type="ORF">FVE85_5428</name>
</gene>
<dbReference type="PANTHER" id="PTHR10091">
    <property type="entry name" value="ALDOSE-1-EPIMERASE"/>
    <property type="match status" value="1"/>
</dbReference>
<dbReference type="GO" id="GO:0006006">
    <property type="term" value="P:glucose metabolic process"/>
    <property type="evidence" value="ECO:0007669"/>
    <property type="project" value="TreeGrafter"/>
</dbReference>
<dbReference type="GO" id="GO:0033499">
    <property type="term" value="P:galactose catabolic process via UDP-galactose, Leloir pathway"/>
    <property type="evidence" value="ECO:0007669"/>
    <property type="project" value="TreeGrafter"/>
</dbReference>
<dbReference type="Pfam" id="PF01263">
    <property type="entry name" value="Aldose_epim"/>
    <property type="match status" value="1"/>
</dbReference>
<dbReference type="GO" id="GO:0004034">
    <property type="term" value="F:aldose 1-epimerase activity"/>
    <property type="evidence" value="ECO:0007669"/>
    <property type="project" value="TreeGrafter"/>
</dbReference>
<reference evidence="2" key="1">
    <citation type="journal article" date="2019" name="Nat. Commun.">
        <title>Expansion of phycobilisome linker gene families in mesophilic red algae.</title>
        <authorList>
            <person name="Lee J."/>
            <person name="Kim D."/>
            <person name="Bhattacharya D."/>
            <person name="Yoon H.S."/>
        </authorList>
    </citation>
    <scope>NUCLEOTIDE SEQUENCE [LARGE SCALE GENOMIC DNA]</scope>
    <source>
        <strain evidence="2">CCMP 1328</strain>
    </source>
</reference>
<evidence type="ECO:0000313" key="2">
    <source>
        <dbReference type="Proteomes" id="UP000324585"/>
    </source>
</evidence>
<dbReference type="SUPFAM" id="SSF74650">
    <property type="entry name" value="Galactose mutarotase-like"/>
    <property type="match status" value="1"/>
</dbReference>
<dbReference type="Proteomes" id="UP000324585">
    <property type="component" value="Unassembled WGS sequence"/>
</dbReference>
<dbReference type="InterPro" id="IPR008183">
    <property type="entry name" value="Aldose_1/G6P_1-epimerase"/>
</dbReference>
<dbReference type="OrthoDB" id="5837at2759"/>
<dbReference type="AlphaFoldDB" id="A0A5J4Z4E4"/>
<evidence type="ECO:0000313" key="1">
    <source>
        <dbReference type="EMBL" id="KAA8497843.1"/>
    </source>
</evidence>
<dbReference type="GO" id="GO:0030246">
    <property type="term" value="F:carbohydrate binding"/>
    <property type="evidence" value="ECO:0007669"/>
    <property type="project" value="InterPro"/>
</dbReference>
<organism evidence="1 2">
    <name type="scientific">Porphyridium purpureum</name>
    <name type="common">Red alga</name>
    <name type="synonym">Porphyridium cruentum</name>
    <dbReference type="NCBI Taxonomy" id="35688"/>
    <lineage>
        <taxon>Eukaryota</taxon>
        <taxon>Rhodophyta</taxon>
        <taxon>Bangiophyceae</taxon>
        <taxon>Porphyridiales</taxon>
        <taxon>Porphyridiaceae</taxon>
        <taxon>Porphyridium</taxon>
    </lineage>
</organism>